<evidence type="ECO:0000313" key="2">
    <source>
        <dbReference type="EMBL" id="OGI66241.1"/>
    </source>
</evidence>
<keyword evidence="1" id="KW-1133">Transmembrane helix</keyword>
<keyword evidence="1" id="KW-0472">Membrane</keyword>
<evidence type="ECO:0008006" key="4">
    <source>
        <dbReference type="Google" id="ProtNLM"/>
    </source>
</evidence>
<dbReference type="Proteomes" id="UP000177370">
    <property type="component" value="Unassembled WGS sequence"/>
</dbReference>
<evidence type="ECO:0000256" key="1">
    <source>
        <dbReference type="SAM" id="Phobius"/>
    </source>
</evidence>
<feature type="transmembrane region" description="Helical" evidence="1">
    <location>
        <begin position="28"/>
        <end position="50"/>
    </location>
</feature>
<proteinExistence type="predicted"/>
<accession>A0A1F6V9C9</accession>
<gene>
    <name evidence="2" type="ORF">A2647_00605</name>
</gene>
<dbReference type="EMBL" id="MFTP01000002">
    <property type="protein sequence ID" value="OGI66241.1"/>
    <property type="molecule type" value="Genomic_DNA"/>
</dbReference>
<protein>
    <recommendedName>
        <fullName evidence="4">PilN domain-containing protein</fullName>
    </recommendedName>
</protein>
<organism evidence="2 3">
    <name type="scientific">Candidatus Nomurabacteria bacterium RIFCSPHIGHO2_01_FULL_40_24b</name>
    <dbReference type="NCBI Taxonomy" id="1801739"/>
    <lineage>
        <taxon>Bacteria</taxon>
        <taxon>Candidatus Nomuraibacteriota</taxon>
    </lineage>
</organism>
<sequence>MEPNFQTSFIPKKSIITERVPAGRPVNFFVIISIFILFCVVVATGVLYFYKGIKVRNIAEMENNLNIAKNRFEPAKITELQTLGRRLNASTEILSKHIAVTPIFKELQKITMKTIRYTQFNYDFTKEENPKILVKMNGVGVGYRSVALQADLFNNKNFIDPIFSNLKLDEKGNVLFDLEFSVDPSFVDYKKTLLVEEGGEKVDSPIPTVPDDIEI</sequence>
<name>A0A1F6V9C9_9BACT</name>
<comment type="caution">
    <text evidence="2">The sequence shown here is derived from an EMBL/GenBank/DDBJ whole genome shotgun (WGS) entry which is preliminary data.</text>
</comment>
<keyword evidence="1" id="KW-0812">Transmembrane</keyword>
<reference evidence="2 3" key="1">
    <citation type="journal article" date="2016" name="Nat. Commun.">
        <title>Thousands of microbial genomes shed light on interconnected biogeochemical processes in an aquifer system.</title>
        <authorList>
            <person name="Anantharaman K."/>
            <person name="Brown C.T."/>
            <person name="Hug L.A."/>
            <person name="Sharon I."/>
            <person name="Castelle C.J."/>
            <person name="Probst A.J."/>
            <person name="Thomas B.C."/>
            <person name="Singh A."/>
            <person name="Wilkins M.J."/>
            <person name="Karaoz U."/>
            <person name="Brodie E.L."/>
            <person name="Williams K.H."/>
            <person name="Hubbard S.S."/>
            <person name="Banfield J.F."/>
        </authorList>
    </citation>
    <scope>NUCLEOTIDE SEQUENCE [LARGE SCALE GENOMIC DNA]</scope>
</reference>
<dbReference type="AlphaFoldDB" id="A0A1F6V9C9"/>
<evidence type="ECO:0000313" key="3">
    <source>
        <dbReference type="Proteomes" id="UP000177370"/>
    </source>
</evidence>